<dbReference type="Pfam" id="PF13392">
    <property type="entry name" value="HNH_3"/>
    <property type="match status" value="1"/>
</dbReference>
<evidence type="ECO:0000313" key="2">
    <source>
        <dbReference type="EMBL" id="AXC40095.1"/>
    </source>
</evidence>
<name>A0A2Z5HIV5_9CAUD</name>
<protein>
    <submittedName>
        <fullName evidence="2">HNH endonuclease</fullName>
    </submittedName>
</protein>
<organism evidence="2 3">
    <name type="scientific">Salmonella phage S113</name>
    <dbReference type="NCBI Taxonomy" id="2231342"/>
    <lineage>
        <taxon>Viruses</taxon>
        <taxon>Duplodnaviria</taxon>
        <taxon>Heunggongvirae</taxon>
        <taxon>Uroviricota</taxon>
        <taxon>Caudoviricetes</taxon>
        <taxon>Demerecviridae</taxon>
        <taxon>Markadamsvirinae</taxon>
        <taxon>Epseptimavirus</taxon>
        <taxon>Epseptimavirus S113</taxon>
    </lineage>
</organism>
<dbReference type="SUPFAM" id="SSF54060">
    <property type="entry name" value="His-Me finger endonucleases"/>
    <property type="match status" value="1"/>
</dbReference>
<dbReference type="RefSeq" id="YP_009804864.1">
    <property type="nucleotide sequence ID" value="NC_048005.1"/>
</dbReference>
<reference evidence="3" key="1">
    <citation type="submission" date="2018-05" db="EMBL/GenBank/DDBJ databases">
        <title>Host range determinants of Salmonella infecting bacteriophages.</title>
        <authorList>
            <person name="Gencay Y.E."/>
        </authorList>
    </citation>
    <scope>NUCLEOTIDE SEQUENCE [LARGE SCALE GENOMIC DNA]</scope>
</reference>
<keyword evidence="2" id="KW-0378">Hydrolase</keyword>
<dbReference type="GeneID" id="54995487"/>
<sequence length="174" mass="20117">MEITQENLLSLFHYNSEEGRLYWKANPNKDPAWNAKWADKPAGAKDGKSIVVSIDNKSYRHHRLVFLYHKGYLPVQVDHKDRTRNDTNPFCDKIENLRDATHSQNNANKDIGKANTSGYKNVYKTPQGWRVIVKKDKKPIEGGTFLSLKEAVDVANDLRFDLFGEFALYQPYKE</sequence>
<keyword evidence="2" id="KW-0255">Endonuclease</keyword>
<dbReference type="InterPro" id="IPR044925">
    <property type="entry name" value="His-Me_finger_sf"/>
</dbReference>
<dbReference type="Proteomes" id="UP000253544">
    <property type="component" value="Segment"/>
</dbReference>
<keyword evidence="3" id="KW-1185">Reference proteome</keyword>
<dbReference type="GO" id="GO:0004519">
    <property type="term" value="F:endonuclease activity"/>
    <property type="evidence" value="ECO:0007669"/>
    <property type="project" value="UniProtKB-KW"/>
</dbReference>
<proteinExistence type="predicted"/>
<evidence type="ECO:0000313" key="3">
    <source>
        <dbReference type="Proteomes" id="UP000253544"/>
    </source>
</evidence>
<dbReference type="KEGG" id="vg:54995487"/>
<accession>A0A2Z5HIV5</accession>
<evidence type="ECO:0000259" key="1">
    <source>
        <dbReference type="Pfam" id="PF13392"/>
    </source>
</evidence>
<keyword evidence="2" id="KW-0540">Nuclease</keyword>
<dbReference type="EMBL" id="MH370366">
    <property type="protein sequence ID" value="AXC40095.1"/>
    <property type="molecule type" value="Genomic_DNA"/>
</dbReference>
<dbReference type="InterPro" id="IPR003615">
    <property type="entry name" value="HNH_nuc"/>
</dbReference>
<feature type="domain" description="HNH nuclease" evidence="1">
    <location>
        <begin position="61"/>
        <end position="106"/>
    </location>
</feature>